<comment type="similarity">
    <text evidence="6">Belongs to the ABC-4 integral membrane protein family.</text>
</comment>
<keyword evidence="4 7" id="KW-1133">Transmembrane helix</keyword>
<feature type="transmembrane region" description="Helical" evidence="7">
    <location>
        <begin position="21"/>
        <end position="44"/>
    </location>
</feature>
<proteinExistence type="inferred from homology"/>
<feature type="transmembrane region" description="Helical" evidence="7">
    <location>
        <begin position="337"/>
        <end position="360"/>
    </location>
</feature>
<keyword evidence="2" id="KW-1003">Cell membrane</keyword>
<dbReference type="Pfam" id="PF12704">
    <property type="entry name" value="MacB_PCD"/>
    <property type="match status" value="2"/>
</dbReference>
<feature type="domain" description="MacB-like periplasmic core" evidence="9">
    <location>
        <begin position="539"/>
        <end position="647"/>
    </location>
</feature>
<dbReference type="InterPro" id="IPR025857">
    <property type="entry name" value="MacB_PCD"/>
</dbReference>
<feature type="transmembrane region" description="Helical" evidence="7">
    <location>
        <begin position="692"/>
        <end position="716"/>
    </location>
</feature>
<dbReference type="GO" id="GO:0005886">
    <property type="term" value="C:plasma membrane"/>
    <property type="evidence" value="ECO:0007669"/>
    <property type="project" value="UniProtKB-SubCell"/>
</dbReference>
<keyword evidence="5 7" id="KW-0472">Membrane</keyword>
<feature type="transmembrane region" description="Helical" evidence="7">
    <location>
        <begin position="380"/>
        <end position="400"/>
    </location>
</feature>
<evidence type="ECO:0000256" key="3">
    <source>
        <dbReference type="ARBA" id="ARBA00022692"/>
    </source>
</evidence>
<dbReference type="InterPro" id="IPR017800">
    <property type="entry name" value="ADOP"/>
</dbReference>
<evidence type="ECO:0000313" key="11">
    <source>
        <dbReference type="Proteomes" id="UP001059380"/>
    </source>
</evidence>
<dbReference type="Pfam" id="PF02687">
    <property type="entry name" value="FtsX"/>
    <property type="match status" value="2"/>
</dbReference>
<dbReference type="PANTHER" id="PTHR30572:SF4">
    <property type="entry name" value="ABC TRANSPORTER PERMEASE YTRF"/>
    <property type="match status" value="1"/>
</dbReference>
<name>A0A9J7BYP5_9BACT</name>
<gene>
    <name evidence="10" type="ORF">MOP44_12070</name>
</gene>
<comment type="subcellular location">
    <subcellularLocation>
        <location evidence="1">Cell membrane</location>
        <topology evidence="1">Multi-pass membrane protein</topology>
    </subcellularLocation>
</comment>
<feature type="transmembrane region" description="Helical" evidence="7">
    <location>
        <begin position="285"/>
        <end position="305"/>
    </location>
</feature>
<dbReference type="InterPro" id="IPR003838">
    <property type="entry name" value="ABC3_permease_C"/>
</dbReference>
<feature type="domain" description="MacB-like periplasmic core" evidence="9">
    <location>
        <begin position="23"/>
        <end position="247"/>
    </location>
</feature>
<feature type="transmembrane region" description="Helical" evidence="7">
    <location>
        <begin position="433"/>
        <end position="455"/>
    </location>
</feature>
<keyword evidence="3 7" id="KW-0812">Transmembrane</keyword>
<evidence type="ECO:0000256" key="7">
    <source>
        <dbReference type="SAM" id="Phobius"/>
    </source>
</evidence>
<accession>A0A9J7BYP5</accession>
<evidence type="ECO:0000256" key="2">
    <source>
        <dbReference type="ARBA" id="ARBA00022475"/>
    </source>
</evidence>
<dbReference type="AlphaFoldDB" id="A0A9J7BYP5"/>
<dbReference type="EMBL" id="CP093313">
    <property type="protein sequence ID" value="UWZ86653.1"/>
    <property type="molecule type" value="Genomic_DNA"/>
</dbReference>
<keyword evidence="11" id="KW-1185">Reference proteome</keyword>
<feature type="transmembrane region" description="Helical" evidence="7">
    <location>
        <begin position="778"/>
        <end position="799"/>
    </location>
</feature>
<dbReference type="KEGG" id="orp:MOP44_12070"/>
<evidence type="ECO:0000256" key="5">
    <source>
        <dbReference type="ARBA" id="ARBA00023136"/>
    </source>
</evidence>
<sequence>MMSHLLQDLRYAMRQLRRAPGFTLAAVLTLALGIAALTTVFTWIKAVLYDPWPHVRDPRSLRFIDATVRGSEGYSVHFDQVEYLRERNKSLDDLTAFMVNSVDFASQGAAPEAISSGLVSSNYFRLLGVAPQLGRFFDPNANDRAYGSHDEVVLSDREWRVRFGADPQVIGRAVWINRHQFTVVGVAPRDFLGIFGGMAEDMWLPLSAARSLQADPGADPLKTMGLMAGGRLRPGVSAAQAAAELHTLARQYMHEKNFTGWDLNLRDSAHFERGLFGILGEQMPILLGASVLLLLLVCVNTASLMGQRAVRRSREIAIRTSLGATSRRIARQLLVEALLLAMGGGLIGWAASLLLSHSLYVLLPTFGMPISFNLSTDWRVLGVVAGLVMIVALLCGMMPIRQALRGSQKDALREGGQSIVGAARGRWAKTAGLGLQLGLCFVVLASCALLTRTMLKIVERARGFEREGCLTASLSLSRSGYTAAKGLAFQQSLLDNLRAAPGVLDATMTTHLPMGDDGSGNTWGFDVPGYKFGPDESKVVVTDLEGPGFFHAMRIAMEQGREFTDQDRDGAPAVAVINEDMAHRYWPKGNALGSTVMVEKKPVQIVGIVKNYAYYSPADTDPLPVLYIPLLQHYQGHVFIAVRSRSTEGAALPALTNTVAKLDSALPLENVQSLKTVTETRYQIASIPAELLGVYALASLLVASLGLYAVMAYAVTERSREFALRMAVGATRGQVVSLVMRGGLETVLAGLLIGGIGSFFAVRLLRSALFGVGLFDPVSFAGAAAVLVVTVLAAGIVPARRAATIQPMQVLKTE</sequence>
<evidence type="ECO:0000259" key="9">
    <source>
        <dbReference type="Pfam" id="PF12704"/>
    </source>
</evidence>
<evidence type="ECO:0000259" key="8">
    <source>
        <dbReference type="Pfam" id="PF02687"/>
    </source>
</evidence>
<dbReference type="RefSeq" id="WP_260796291.1">
    <property type="nucleotide sequence ID" value="NZ_CP093313.1"/>
</dbReference>
<dbReference type="Proteomes" id="UP001059380">
    <property type="component" value="Chromosome"/>
</dbReference>
<dbReference type="InterPro" id="IPR050250">
    <property type="entry name" value="Macrolide_Exporter_MacB"/>
</dbReference>
<feature type="domain" description="ABC3 transporter permease C-terminal" evidence="8">
    <location>
        <begin position="694"/>
        <end position="807"/>
    </location>
</feature>
<protein>
    <submittedName>
        <fullName evidence="10">ABC transporter permease</fullName>
    </submittedName>
</protein>
<organism evidence="10 11">
    <name type="scientific">Occallatibacter riparius</name>
    <dbReference type="NCBI Taxonomy" id="1002689"/>
    <lineage>
        <taxon>Bacteria</taxon>
        <taxon>Pseudomonadati</taxon>
        <taxon>Acidobacteriota</taxon>
        <taxon>Terriglobia</taxon>
        <taxon>Terriglobales</taxon>
        <taxon>Acidobacteriaceae</taxon>
        <taxon>Occallatibacter</taxon>
    </lineage>
</organism>
<evidence type="ECO:0000256" key="1">
    <source>
        <dbReference type="ARBA" id="ARBA00004651"/>
    </source>
</evidence>
<reference evidence="10" key="1">
    <citation type="submission" date="2021-04" db="EMBL/GenBank/DDBJ databases">
        <title>Phylogenetic analysis of Acidobacteriaceae.</title>
        <authorList>
            <person name="Qiu L."/>
            <person name="Zhang Q."/>
        </authorList>
    </citation>
    <scope>NUCLEOTIDE SEQUENCE</scope>
    <source>
        <strain evidence="10">DSM 25168</strain>
    </source>
</reference>
<evidence type="ECO:0000256" key="4">
    <source>
        <dbReference type="ARBA" id="ARBA00022989"/>
    </source>
</evidence>
<evidence type="ECO:0000313" key="10">
    <source>
        <dbReference type="EMBL" id="UWZ86653.1"/>
    </source>
</evidence>
<evidence type="ECO:0000256" key="6">
    <source>
        <dbReference type="ARBA" id="ARBA00038076"/>
    </source>
</evidence>
<dbReference type="GO" id="GO:0022857">
    <property type="term" value="F:transmembrane transporter activity"/>
    <property type="evidence" value="ECO:0007669"/>
    <property type="project" value="TreeGrafter"/>
</dbReference>
<dbReference type="PANTHER" id="PTHR30572">
    <property type="entry name" value="MEMBRANE COMPONENT OF TRANSPORTER-RELATED"/>
    <property type="match status" value="1"/>
</dbReference>
<feature type="domain" description="ABC3 transporter permease C-terminal" evidence="8">
    <location>
        <begin position="289"/>
        <end position="405"/>
    </location>
</feature>
<dbReference type="NCBIfam" id="TIGR03434">
    <property type="entry name" value="ADOP"/>
    <property type="match status" value="1"/>
</dbReference>